<keyword evidence="2" id="KW-0732">Signal</keyword>
<reference evidence="4" key="1">
    <citation type="submission" date="2017-05" db="EMBL/GenBank/DDBJ databases">
        <authorList>
            <person name="Rodrigo-Torres L."/>
            <person name="Arahal R. D."/>
            <person name="Lucena T."/>
        </authorList>
    </citation>
    <scope>NUCLEOTIDE SEQUENCE [LARGE SCALE GENOMIC DNA]</scope>
    <source>
        <strain evidence="4">CECT 8649</strain>
    </source>
</reference>
<gene>
    <name evidence="3" type="ORF">TRP8649_02532</name>
</gene>
<dbReference type="InterPro" id="IPR038696">
    <property type="entry name" value="IalB_sf"/>
</dbReference>
<proteinExistence type="predicted"/>
<dbReference type="RefSeq" id="WP_099245733.1">
    <property type="nucleotide sequence ID" value="NZ_FXXP01000002.1"/>
</dbReference>
<dbReference type="AlphaFoldDB" id="A0A238JEK3"/>
<feature type="chain" id="PRO_5012556920" evidence="2">
    <location>
        <begin position="22"/>
        <end position="209"/>
    </location>
</feature>
<accession>A0A238JEK3</accession>
<evidence type="ECO:0000313" key="3">
    <source>
        <dbReference type="EMBL" id="SMX28412.1"/>
    </source>
</evidence>
<name>A0A238JEK3_9RHOB</name>
<feature type="region of interest" description="Disordered" evidence="1">
    <location>
        <begin position="45"/>
        <end position="64"/>
    </location>
</feature>
<evidence type="ECO:0000313" key="4">
    <source>
        <dbReference type="Proteomes" id="UP000225972"/>
    </source>
</evidence>
<dbReference type="Proteomes" id="UP000225972">
    <property type="component" value="Unassembled WGS sequence"/>
</dbReference>
<evidence type="ECO:0000256" key="2">
    <source>
        <dbReference type="SAM" id="SignalP"/>
    </source>
</evidence>
<organism evidence="3 4">
    <name type="scientific">Pelagimonas phthalicica</name>
    <dbReference type="NCBI Taxonomy" id="1037362"/>
    <lineage>
        <taxon>Bacteria</taxon>
        <taxon>Pseudomonadati</taxon>
        <taxon>Pseudomonadota</taxon>
        <taxon>Alphaproteobacteria</taxon>
        <taxon>Rhodobacterales</taxon>
        <taxon>Roseobacteraceae</taxon>
        <taxon>Pelagimonas</taxon>
    </lineage>
</organism>
<dbReference type="EMBL" id="FXXP01000002">
    <property type="protein sequence ID" value="SMX28412.1"/>
    <property type="molecule type" value="Genomic_DNA"/>
</dbReference>
<dbReference type="Pfam" id="PF06776">
    <property type="entry name" value="IalB"/>
    <property type="match status" value="1"/>
</dbReference>
<protein>
    <submittedName>
        <fullName evidence="3">Invasion associated locus B (IalB) protein</fullName>
    </submittedName>
</protein>
<keyword evidence="4" id="KW-1185">Reference proteome</keyword>
<dbReference type="Gene3D" id="2.60.40.1880">
    <property type="entry name" value="Invasion associated locus B (IalB) protein"/>
    <property type="match status" value="1"/>
</dbReference>
<dbReference type="InterPro" id="IPR010642">
    <property type="entry name" value="Invasion_prot_B"/>
</dbReference>
<feature type="signal peptide" evidence="2">
    <location>
        <begin position="1"/>
        <end position="21"/>
    </location>
</feature>
<dbReference type="OrthoDB" id="9797912at2"/>
<evidence type="ECO:0000256" key="1">
    <source>
        <dbReference type="SAM" id="MobiDB-lite"/>
    </source>
</evidence>
<sequence length="209" mass="22140">MNKPLLTMSLIAAMTAAPAFAQSDEPAADPAADVAEGAVVNADVPELDMGEDPNTPKPSGPRTYTQDGFDDWVLRCLEVPEGTDVCQMYQLLKDEAGSSVAEVNIFKIKDGGQAVAGGTFIVPLETLLPQKLTITVDGGGARRYDYSFCSQIGCYARVGLTNEDINRFKAGAVAQVSIVPAIAPDKKVTVEMSLKGFTAAYKAASFIQQ</sequence>